<dbReference type="AlphaFoldDB" id="A0A3E0TUP3"/>
<dbReference type="InterPro" id="IPR016064">
    <property type="entry name" value="NAD/diacylglycerol_kinase_sf"/>
</dbReference>
<dbReference type="EMBL" id="QUOU01000001">
    <property type="protein sequence ID" value="REL27645.1"/>
    <property type="molecule type" value="Genomic_DNA"/>
</dbReference>
<dbReference type="GO" id="GO:0006741">
    <property type="term" value="P:NADP+ biosynthetic process"/>
    <property type="evidence" value="ECO:0007669"/>
    <property type="project" value="InterPro"/>
</dbReference>
<gene>
    <name evidence="1" type="ORF">DXX93_14500</name>
</gene>
<organism evidence="1 2">
    <name type="scientific">Thalassotalea euphylliae</name>
    <dbReference type="NCBI Taxonomy" id="1655234"/>
    <lineage>
        <taxon>Bacteria</taxon>
        <taxon>Pseudomonadati</taxon>
        <taxon>Pseudomonadota</taxon>
        <taxon>Gammaproteobacteria</taxon>
        <taxon>Alteromonadales</taxon>
        <taxon>Colwelliaceae</taxon>
        <taxon>Thalassotalea</taxon>
    </lineage>
</organism>
<evidence type="ECO:0000313" key="2">
    <source>
        <dbReference type="Proteomes" id="UP000256478"/>
    </source>
</evidence>
<dbReference type="GO" id="GO:0005524">
    <property type="term" value="F:ATP binding"/>
    <property type="evidence" value="ECO:0007669"/>
    <property type="project" value="UniProtKB-ARBA"/>
</dbReference>
<accession>A0A3E0TUP3</accession>
<dbReference type="PANTHER" id="PTHR40697">
    <property type="entry name" value="ACETOIN CATABOLISM PROTEIN X"/>
    <property type="match status" value="1"/>
</dbReference>
<dbReference type="GO" id="GO:0003951">
    <property type="term" value="F:NAD+ kinase activity"/>
    <property type="evidence" value="ECO:0007669"/>
    <property type="project" value="InterPro"/>
</dbReference>
<dbReference type="Pfam" id="PF20143">
    <property type="entry name" value="NAD_kinase_C"/>
    <property type="match status" value="1"/>
</dbReference>
<name>A0A3E0TUP3_9GAMM</name>
<keyword evidence="1" id="KW-0418">Kinase</keyword>
<sequence length="397" mass="41751">MSDVNEQLASNISKSVFKLGFIVNPIAGIGGSVALKGSDGEGVADKAAALGATAKANQRAATALSVLTPYSEQIEIFTASGEMGEHCASDLGFTVNVSYQAPLPTTAEDTERAVECLIKQGVDVILFAGGDGTARNVCHKIQALELNAQTPVLGIPAGCKIHSGVYAVTPKAAGRVVEMMVTNQLVTLTDADVMDIDEALFREGVVKAKRYGEMQIPMELRYVQAVKAGGKESDELVLQDIAAHVIDELDDCLAIIGSGSTTAAIMDEMGIDNTLLGVDVVKEEVVLANDVTEPELWKLIQETHGAGDTQIKLVITVIGGQGHIFGRGNQQLSPRVIKAIGKDNIIVVATKTKLASLAARPLIADTGDDILDKALSGYLPVVTGYRDQVLYPVASPE</sequence>
<dbReference type="InterPro" id="IPR039065">
    <property type="entry name" value="AcoX-like"/>
</dbReference>
<dbReference type="Proteomes" id="UP000256478">
    <property type="component" value="Unassembled WGS sequence"/>
</dbReference>
<keyword evidence="1" id="KW-0808">Transferase</keyword>
<evidence type="ECO:0000313" key="1">
    <source>
        <dbReference type="EMBL" id="REL27645.1"/>
    </source>
</evidence>
<dbReference type="InterPro" id="IPR017438">
    <property type="entry name" value="ATP-NAD_kinase_N"/>
</dbReference>
<dbReference type="InterPro" id="IPR011386">
    <property type="entry name" value="Put_ATP-NAD_kin"/>
</dbReference>
<dbReference type="Gene3D" id="3.40.50.10330">
    <property type="entry name" value="Probable inorganic polyphosphate/atp-NAD kinase, domain 1"/>
    <property type="match status" value="1"/>
</dbReference>
<dbReference type="SUPFAM" id="SSF111331">
    <property type="entry name" value="NAD kinase/diacylglycerol kinase-like"/>
    <property type="match status" value="1"/>
</dbReference>
<dbReference type="RefSeq" id="WP_116008717.1">
    <property type="nucleotide sequence ID" value="NZ_QUOU01000001.1"/>
</dbReference>
<dbReference type="PIRSF" id="PIRSF016907">
    <property type="entry name" value="Kin_ATP-NAD"/>
    <property type="match status" value="1"/>
</dbReference>
<reference evidence="1 2" key="1">
    <citation type="submission" date="2018-08" db="EMBL/GenBank/DDBJ databases">
        <title>Thalassotalea euphylliae genome.</title>
        <authorList>
            <person name="Summers S."/>
            <person name="Rice S.A."/>
            <person name="Freckelton M.L."/>
            <person name="Nedved B.T."/>
            <person name="Hadfield M.G."/>
        </authorList>
    </citation>
    <scope>NUCLEOTIDE SEQUENCE [LARGE SCALE GENOMIC DNA]</scope>
    <source>
        <strain evidence="1 2">H1</strain>
    </source>
</reference>
<dbReference type="Pfam" id="PF01513">
    <property type="entry name" value="NAD_kinase"/>
    <property type="match status" value="1"/>
</dbReference>
<dbReference type="GO" id="GO:0051287">
    <property type="term" value="F:NAD binding"/>
    <property type="evidence" value="ECO:0007669"/>
    <property type="project" value="UniProtKB-ARBA"/>
</dbReference>
<dbReference type="InterPro" id="IPR002504">
    <property type="entry name" value="NADK"/>
</dbReference>
<protein>
    <submittedName>
        <fullName evidence="1">ATP-NAD kinase</fullName>
    </submittedName>
</protein>
<dbReference type="OrthoDB" id="5511344at2"/>
<proteinExistence type="predicted"/>
<comment type="caution">
    <text evidence="1">The sequence shown here is derived from an EMBL/GenBank/DDBJ whole genome shotgun (WGS) entry which is preliminary data.</text>
</comment>
<dbReference type="PANTHER" id="PTHR40697:SF2">
    <property type="entry name" value="ATP-NAD KINASE-RELATED"/>
    <property type="match status" value="1"/>
</dbReference>